<gene>
    <name evidence="2" type="ORF">EYB53_009540</name>
</gene>
<proteinExistence type="predicted"/>
<reference evidence="2 3" key="1">
    <citation type="submission" date="2021-03" db="EMBL/GenBank/DDBJ databases">
        <authorList>
            <person name="Grouzdev D.S."/>
        </authorList>
    </citation>
    <scope>NUCLEOTIDE SEQUENCE [LARGE SCALE GENOMIC DNA]</scope>
    <source>
        <strain evidence="2 3">M50-1</strain>
    </source>
</reference>
<dbReference type="Pfam" id="PF07879">
    <property type="entry name" value="PHB_acc_N"/>
    <property type="match status" value="1"/>
</dbReference>
<feature type="domain" description="PHA accumulation regulator DNA-binding N-terminal" evidence="1">
    <location>
        <begin position="3"/>
        <end position="60"/>
    </location>
</feature>
<evidence type="ECO:0000259" key="1">
    <source>
        <dbReference type="Pfam" id="PF07879"/>
    </source>
</evidence>
<sequence length="176" mass="19617">MNVIKKYANRKLYHTNRKQYITLDGIAKLVQEGEPVRVLDNETGEDITAVILAQVVLQSRGRNGTQLPTQLLTGLIQVGGDTISSLRRSLATSLGGAEVIDGEIERRIDYLVVTGSLTAEESQRWRYLLTGSHFNQPAENTIDAMPSRNDVARLHEQVDALSLIIEQLANQREHEV</sequence>
<dbReference type="InterPro" id="IPR012909">
    <property type="entry name" value="PHA_DNA-bd_N"/>
</dbReference>
<evidence type="ECO:0000313" key="2">
    <source>
        <dbReference type="EMBL" id="MBP1465945.1"/>
    </source>
</evidence>
<dbReference type="RefSeq" id="WP_135477960.1">
    <property type="nucleotide sequence ID" value="NZ_SIJK02000013.1"/>
</dbReference>
<evidence type="ECO:0000313" key="3">
    <source>
        <dbReference type="Proteomes" id="UP001193081"/>
    </source>
</evidence>
<organism evidence="2 3">
    <name type="scientific">Candidatus Chloroploca mongolica</name>
    <dbReference type="NCBI Taxonomy" id="2528176"/>
    <lineage>
        <taxon>Bacteria</taxon>
        <taxon>Bacillati</taxon>
        <taxon>Chloroflexota</taxon>
        <taxon>Chloroflexia</taxon>
        <taxon>Chloroflexales</taxon>
        <taxon>Chloroflexineae</taxon>
        <taxon>Oscillochloridaceae</taxon>
        <taxon>Candidatus Chloroploca</taxon>
    </lineage>
</organism>
<accession>A0ABS4D957</accession>
<dbReference type="Proteomes" id="UP001193081">
    <property type="component" value="Unassembled WGS sequence"/>
</dbReference>
<keyword evidence="3" id="KW-1185">Reference proteome</keyword>
<keyword evidence="2" id="KW-0238">DNA-binding</keyword>
<name>A0ABS4D957_9CHLR</name>
<dbReference type="EMBL" id="SIJK02000013">
    <property type="protein sequence ID" value="MBP1465945.1"/>
    <property type="molecule type" value="Genomic_DNA"/>
</dbReference>
<dbReference type="GO" id="GO:0003677">
    <property type="term" value="F:DNA binding"/>
    <property type="evidence" value="ECO:0007669"/>
    <property type="project" value="UniProtKB-KW"/>
</dbReference>
<comment type="caution">
    <text evidence="2">The sequence shown here is derived from an EMBL/GenBank/DDBJ whole genome shotgun (WGS) entry which is preliminary data.</text>
</comment>
<protein>
    <submittedName>
        <fullName evidence="2">Polyhydroxyalkanoate synthesis regulator DNA-binding domain-containing protein</fullName>
    </submittedName>
</protein>